<dbReference type="PIRSF" id="PIRSF036773">
    <property type="entry name" value="HIRIP5"/>
    <property type="match status" value="1"/>
</dbReference>
<evidence type="ECO:0000313" key="4">
    <source>
        <dbReference type="Proteomes" id="UP000468650"/>
    </source>
</evidence>
<dbReference type="GO" id="GO:0005506">
    <property type="term" value="F:iron ion binding"/>
    <property type="evidence" value="ECO:0007669"/>
    <property type="project" value="InterPro"/>
</dbReference>
<accession>A0A6N6RJ58</accession>
<comment type="caution">
    <text evidence="3">The sequence shown here is derived from an EMBL/GenBank/DDBJ whole genome shotgun (WGS) entry which is preliminary data.</text>
</comment>
<name>A0A6N6RJ58_9FLAO</name>
<dbReference type="PANTHER" id="PTHR11178">
    <property type="entry name" value="IRON-SULFUR CLUSTER SCAFFOLD PROTEIN NFU-RELATED"/>
    <property type="match status" value="1"/>
</dbReference>
<gene>
    <name evidence="3" type="ORF">F8C67_05505</name>
</gene>
<dbReference type="Proteomes" id="UP000468650">
    <property type="component" value="Unassembled WGS sequence"/>
</dbReference>
<dbReference type="InterPro" id="IPR014824">
    <property type="entry name" value="Nfu/NifU_N"/>
</dbReference>
<comment type="similarity">
    <text evidence="1">Belongs to the NifU family.</text>
</comment>
<proteinExistence type="inferred from homology"/>
<evidence type="ECO:0000259" key="2">
    <source>
        <dbReference type="SMART" id="SM00932"/>
    </source>
</evidence>
<evidence type="ECO:0000256" key="1">
    <source>
        <dbReference type="ARBA" id="ARBA00006420"/>
    </source>
</evidence>
<dbReference type="Pfam" id="PF08712">
    <property type="entry name" value="Nfu_N"/>
    <property type="match status" value="1"/>
</dbReference>
<dbReference type="Gene3D" id="3.30.300.130">
    <property type="entry name" value="Fe-S cluster assembly (FSCA)"/>
    <property type="match status" value="1"/>
</dbReference>
<keyword evidence="4" id="KW-1185">Reference proteome</keyword>
<dbReference type="PANTHER" id="PTHR11178:SF1">
    <property type="entry name" value="NFU1 IRON-SULFUR CLUSTER SCAFFOLD HOMOLOG, MITOCHONDRIAL"/>
    <property type="match status" value="1"/>
</dbReference>
<dbReference type="InterPro" id="IPR036498">
    <property type="entry name" value="Nfu/NifU_N_sf"/>
</dbReference>
<dbReference type="InterPro" id="IPR034904">
    <property type="entry name" value="FSCA_dom_sf"/>
</dbReference>
<dbReference type="RefSeq" id="WP_151666820.1">
    <property type="nucleotide sequence ID" value="NZ_WBVO01000003.1"/>
</dbReference>
<sequence>MSTQKVPVEIYAEMTPNPAVMKFVANRRLIEGDSVEFHNIEEAKPSPLASQLFHFPFVKEVFVSTNFVAISKFDIIEWDEVIHEIRGFISEYVRDGKPIMTAPVEIKETAQETLSNITEDINPADMGEVETRIVEILEEYVKPAVAQDGGNIRYAGYDNKIVKVQLQGACSGCPSSTMTLKNGILNLMQKMLPTLVDDVEAING</sequence>
<dbReference type="InterPro" id="IPR001075">
    <property type="entry name" value="NIF_FeS_clus_asmbl_NifU_C"/>
</dbReference>
<dbReference type="Gene3D" id="3.30.1370.70">
    <property type="entry name" value="Scaffold protein Nfu/NifU, N-terminal domain"/>
    <property type="match status" value="1"/>
</dbReference>
<evidence type="ECO:0000313" key="3">
    <source>
        <dbReference type="EMBL" id="KAB2813618.1"/>
    </source>
</evidence>
<dbReference type="GO" id="GO:0051536">
    <property type="term" value="F:iron-sulfur cluster binding"/>
    <property type="evidence" value="ECO:0007669"/>
    <property type="project" value="InterPro"/>
</dbReference>
<protein>
    <submittedName>
        <fullName evidence="3">NifU family protein</fullName>
    </submittedName>
</protein>
<dbReference type="SMART" id="SM00932">
    <property type="entry name" value="Nfu_N"/>
    <property type="match status" value="1"/>
</dbReference>
<dbReference type="SUPFAM" id="SSF117916">
    <property type="entry name" value="Fe-S cluster assembly (FSCA) domain-like"/>
    <property type="match status" value="1"/>
</dbReference>
<dbReference type="SUPFAM" id="SSF110836">
    <property type="entry name" value="Hypothetical protein SAV1430"/>
    <property type="match status" value="1"/>
</dbReference>
<dbReference type="EMBL" id="WBVO01000003">
    <property type="protein sequence ID" value="KAB2813618.1"/>
    <property type="molecule type" value="Genomic_DNA"/>
</dbReference>
<dbReference type="OrthoDB" id="9796965at2"/>
<organism evidence="3 4">
    <name type="scientific">Phaeocystidibacter luteus</name>
    <dbReference type="NCBI Taxonomy" id="911197"/>
    <lineage>
        <taxon>Bacteria</taxon>
        <taxon>Pseudomonadati</taxon>
        <taxon>Bacteroidota</taxon>
        <taxon>Flavobacteriia</taxon>
        <taxon>Flavobacteriales</taxon>
        <taxon>Phaeocystidibacteraceae</taxon>
        <taxon>Phaeocystidibacter</taxon>
    </lineage>
</organism>
<dbReference type="AlphaFoldDB" id="A0A6N6RJ58"/>
<dbReference type="Pfam" id="PF01106">
    <property type="entry name" value="NifU"/>
    <property type="match status" value="1"/>
</dbReference>
<dbReference type="InterPro" id="IPR035433">
    <property type="entry name" value="NFU1-like"/>
</dbReference>
<dbReference type="GO" id="GO:0016226">
    <property type="term" value="P:iron-sulfur cluster assembly"/>
    <property type="evidence" value="ECO:0007669"/>
    <property type="project" value="InterPro"/>
</dbReference>
<reference evidence="3 4" key="1">
    <citation type="submission" date="2019-09" db="EMBL/GenBank/DDBJ databases">
        <title>Genomes of family Cryomorphaceae.</title>
        <authorList>
            <person name="Bowman J.P."/>
        </authorList>
    </citation>
    <scope>NUCLEOTIDE SEQUENCE [LARGE SCALE GENOMIC DNA]</scope>
    <source>
        <strain evidence="3 4">LMG 25704</strain>
    </source>
</reference>
<feature type="domain" description="Scaffold protein Nfu/NifU N-terminal" evidence="2">
    <location>
        <begin position="10"/>
        <end position="96"/>
    </location>
</feature>